<reference evidence="1" key="1">
    <citation type="journal article" date="2014" name="Front. Microbiol.">
        <title>High frequency of phylogenetically diverse reductive dehalogenase-homologous genes in deep subseafloor sedimentary metagenomes.</title>
        <authorList>
            <person name="Kawai M."/>
            <person name="Futagami T."/>
            <person name="Toyoda A."/>
            <person name="Takaki Y."/>
            <person name="Nishi S."/>
            <person name="Hori S."/>
            <person name="Arai W."/>
            <person name="Tsubouchi T."/>
            <person name="Morono Y."/>
            <person name="Uchiyama I."/>
            <person name="Ito T."/>
            <person name="Fujiyama A."/>
            <person name="Inagaki F."/>
            <person name="Takami H."/>
        </authorList>
    </citation>
    <scope>NUCLEOTIDE SEQUENCE</scope>
    <source>
        <strain evidence="1">Expedition CK06-06</strain>
    </source>
</reference>
<organism evidence="1">
    <name type="scientific">marine sediment metagenome</name>
    <dbReference type="NCBI Taxonomy" id="412755"/>
    <lineage>
        <taxon>unclassified sequences</taxon>
        <taxon>metagenomes</taxon>
        <taxon>ecological metagenomes</taxon>
    </lineage>
</organism>
<accession>X0SQJ2</accession>
<gene>
    <name evidence="1" type="ORF">S01H1_16012</name>
</gene>
<name>X0SQJ2_9ZZZZ</name>
<comment type="caution">
    <text evidence="1">The sequence shown here is derived from an EMBL/GenBank/DDBJ whole genome shotgun (WGS) entry which is preliminary data.</text>
</comment>
<protein>
    <submittedName>
        <fullName evidence="1">Uncharacterized protein</fullName>
    </submittedName>
</protein>
<proteinExistence type="predicted"/>
<evidence type="ECO:0000313" key="1">
    <source>
        <dbReference type="EMBL" id="GAF78147.1"/>
    </source>
</evidence>
<dbReference type="EMBL" id="BARS01008393">
    <property type="protein sequence ID" value="GAF78147.1"/>
    <property type="molecule type" value="Genomic_DNA"/>
</dbReference>
<dbReference type="AlphaFoldDB" id="X0SQJ2"/>
<sequence>MSKSGLLILGELERNVLQVSLDHMEEHLISISDETDVTDRLKACKNLQKAIL</sequence>